<feature type="domain" description="Tetrapyrrole methylase" evidence="7">
    <location>
        <begin position="9"/>
        <end position="220"/>
    </location>
</feature>
<name>A0ABT1RMG6_9FIRM</name>
<protein>
    <recommendedName>
        <fullName evidence="1">uroporphyrinogen-III C-methyltransferase</fullName>
        <ecNumber evidence="1">2.1.1.107</ecNumber>
    </recommendedName>
</protein>
<dbReference type="Proteomes" id="UP001524502">
    <property type="component" value="Unassembled WGS sequence"/>
</dbReference>
<dbReference type="CDD" id="cd06578">
    <property type="entry name" value="HemD"/>
    <property type="match status" value="1"/>
</dbReference>
<evidence type="ECO:0000259" key="7">
    <source>
        <dbReference type="Pfam" id="PF00590"/>
    </source>
</evidence>
<dbReference type="Gene3D" id="3.40.1010.10">
    <property type="entry name" value="Cobalt-precorrin-4 Transmethylase, Domain 1"/>
    <property type="match status" value="1"/>
</dbReference>
<dbReference type="Pfam" id="PF02602">
    <property type="entry name" value="HEM4"/>
    <property type="match status" value="1"/>
</dbReference>
<dbReference type="InterPro" id="IPR035996">
    <property type="entry name" value="4pyrrol_Methylase_sf"/>
</dbReference>
<evidence type="ECO:0000256" key="3">
    <source>
        <dbReference type="ARBA" id="ARBA00022679"/>
    </source>
</evidence>
<organism evidence="9 10">
    <name type="scientific">Anaerovorax odorimutans</name>
    <dbReference type="NCBI Taxonomy" id="109327"/>
    <lineage>
        <taxon>Bacteria</taxon>
        <taxon>Bacillati</taxon>
        <taxon>Bacillota</taxon>
        <taxon>Clostridia</taxon>
        <taxon>Peptostreptococcales</taxon>
        <taxon>Anaerovoracaceae</taxon>
        <taxon>Anaerovorax</taxon>
    </lineage>
</organism>
<dbReference type="CDD" id="cd11642">
    <property type="entry name" value="SUMT"/>
    <property type="match status" value="1"/>
</dbReference>
<proteinExistence type="inferred from homology"/>
<dbReference type="InterPro" id="IPR003754">
    <property type="entry name" value="4pyrrol_synth_uPrphyn_synth"/>
</dbReference>
<dbReference type="Pfam" id="PF00590">
    <property type="entry name" value="TP_methylase"/>
    <property type="match status" value="1"/>
</dbReference>
<keyword evidence="5" id="KW-0627">Porphyrin biosynthesis</keyword>
<dbReference type="InterPro" id="IPR014777">
    <property type="entry name" value="4pyrrole_Mease_sub1"/>
</dbReference>
<accession>A0ABT1RMG6</accession>
<feature type="domain" description="Tetrapyrrole biosynthesis uroporphyrinogen III synthase" evidence="8">
    <location>
        <begin position="271"/>
        <end position="491"/>
    </location>
</feature>
<comment type="caution">
    <text evidence="9">The sequence shown here is derived from an EMBL/GenBank/DDBJ whole genome shotgun (WGS) entry which is preliminary data.</text>
</comment>
<gene>
    <name evidence="9" type="primary">cobA</name>
    <name evidence="9" type="ORF">NE619_06500</name>
</gene>
<keyword evidence="3 6" id="KW-0808">Transferase</keyword>
<evidence type="ECO:0000256" key="2">
    <source>
        <dbReference type="ARBA" id="ARBA00022603"/>
    </source>
</evidence>
<dbReference type="PROSITE" id="PS00840">
    <property type="entry name" value="SUMT_2"/>
    <property type="match status" value="1"/>
</dbReference>
<dbReference type="InterPro" id="IPR000878">
    <property type="entry name" value="4pyrrol_Mease"/>
</dbReference>
<evidence type="ECO:0000256" key="6">
    <source>
        <dbReference type="RuleBase" id="RU003960"/>
    </source>
</evidence>
<dbReference type="NCBIfam" id="NF004790">
    <property type="entry name" value="PRK06136.1"/>
    <property type="match status" value="1"/>
</dbReference>
<evidence type="ECO:0000313" key="10">
    <source>
        <dbReference type="Proteomes" id="UP001524502"/>
    </source>
</evidence>
<dbReference type="InterPro" id="IPR014776">
    <property type="entry name" value="4pyrrole_Mease_sub2"/>
</dbReference>
<dbReference type="Gene3D" id="3.30.950.10">
    <property type="entry name" value="Methyltransferase, Cobalt-precorrin-4 Transmethylase, Domain 2"/>
    <property type="match status" value="1"/>
</dbReference>
<dbReference type="InterPro" id="IPR036108">
    <property type="entry name" value="4pyrrol_syn_uPrphyn_synt_sf"/>
</dbReference>
<reference evidence="9 10" key="1">
    <citation type="submission" date="2022-06" db="EMBL/GenBank/DDBJ databases">
        <title>Isolation of gut microbiota from human fecal samples.</title>
        <authorList>
            <person name="Pamer E.G."/>
            <person name="Barat B."/>
            <person name="Waligurski E."/>
            <person name="Medina S."/>
            <person name="Paddock L."/>
            <person name="Mostad J."/>
        </authorList>
    </citation>
    <scope>NUCLEOTIDE SEQUENCE [LARGE SCALE GENOMIC DNA]</scope>
    <source>
        <strain evidence="9 10">SL.3.17</strain>
    </source>
</reference>
<dbReference type="NCBIfam" id="TIGR01469">
    <property type="entry name" value="cobA_cysG_Cterm"/>
    <property type="match status" value="1"/>
</dbReference>
<evidence type="ECO:0000256" key="5">
    <source>
        <dbReference type="ARBA" id="ARBA00023244"/>
    </source>
</evidence>
<dbReference type="GO" id="GO:0004851">
    <property type="term" value="F:uroporphyrin-III C-methyltransferase activity"/>
    <property type="evidence" value="ECO:0007669"/>
    <property type="project" value="UniProtKB-EC"/>
</dbReference>
<dbReference type="SUPFAM" id="SSF53790">
    <property type="entry name" value="Tetrapyrrole methylase"/>
    <property type="match status" value="1"/>
</dbReference>
<sequence>MTAEKKQGKVWLVGAGPSDAGLFTLKGKAVLETADVVVYDKLVGQGIMAMVPSHARKISVGKEAGHHPVPQHEINEILLREALAGNYVVRLKGGDPFLFGRGGEELELLCRHNIPFEVVPGITSALSVPAYGGIPVTHRDFCSSLHIITGHTKKAEEADVDYEALVRLNGTLVFLMGVAAMPRICRGLLEAGMKPDMPAAVLERGTTAHQRRVVATVSSLPGEAEKAGIKTPAVIVVGQVCTLERDFHWAEDRPLGTRKIAVTRPKDRSSSLAKKLQALGAEVVLMPTIETRPIADNRRLYQALEQIKAYSWIAFTSAAGVQAFYAAMKEKKMDIRSLAGIKIAVIGAGTRRAVEEKGVFADLMPEVYSGEALGRDLAKAVSPGERILLPRAAMGTEAVIRPLRDAEISFDDIAVYETNEGNQPVPGYDDTVDCVAFTSASTVRGFVKLNPDTDYSQVKAICIGEQTAAAAEKYGMQVTVSKQATIDSMIETILRMEP</sequence>
<dbReference type="PANTHER" id="PTHR45790">
    <property type="entry name" value="SIROHEME SYNTHASE-RELATED"/>
    <property type="match status" value="1"/>
</dbReference>
<dbReference type="PANTHER" id="PTHR45790:SF3">
    <property type="entry name" value="S-ADENOSYL-L-METHIONINE-DEPENDENT UROPORPHYRINOGEN III METHYLTRANSFERASE, CHLOROPLASTIC"/>
    <property type="match status" value="1"/>
</dbReference>
<evidence type="ECO:0000259" key="8">
    <source>
        <dbReference type="Pfam" id="PF02602"/>
    </source>
</evidence>
<keyword evidence="4" id="KW-0949">S-adenosyl-L-methionine</keyword>
<evidence type="ECO:0000256" key="4">
    <source>
        <dbReference type="ARBA" id="ARBA00022691"/>
    </source>
</evidence>
<dbReference type="RefSeq" id="WP_256131558.1">
    <property type="nucleotide sequence ID" value="NZ_JANFXK010000005.1"/>
</dbReference>
<dbReference type="SUPFAM" id="SSF69618">
    <property type="entry name" value="HemD-like"/>
    <property type="match status" value="1"/>
</dbReference>
<dbReference type="InterPro" id="IPR006366">
    <property type="entry name" value="CobA/CysG_C"/>
</dbReference>
<dbReference type="GO" id="GO:0032259">
    <property type="term" value="P:methylation"/>
    <property type="evidence" value="ECO:0007669"/>
    <property type="project" value="UniProtKB-KW"/>
</dbReference>
<keyword evidence="2 6" id="KW-0489">Methyltransferase</keyword>
<dbReference type="InterPro" id="IPR050161">
    <property type="entry name" value="Siro_Cobalamin_biosynth"/>
</dbReference>
<dbReference type="Gene3D" id="3.40.50.10090">
    <property type="match status" value="2"/>
</dbReference>
<dbReference type="InterPro" id="IPR003043">
    <property type="entry name" value="Uropor_MeTrfase_CS"/>
</dbReference>
<keyword evidence="10" id="KW-1185">Reference proteome</keyword>
<dbReference type="EMBL" id="JANFXK010000005">
    <property type="protein sequence ID" value="MCQ4636373.1"/>
    <property type="molecule type" value="Genomic_DNA"/>
</dbReference>
<evidence type="ECO:0000256" key="1">
    <source>
        <dbReference type="ARBA" id="ARBA00012162"/>
    </source>
</evidence>
<comment type="similarity">
    <text evidence="6">Belongs to the precorrin methyltransferase family.</text>
</comment>
<dbReference type="EC" id="2.1.1.107" evidence="1"/>
<evidence type="ECO:0000313" key="9">
    <source>
        <dbReference type="EMBL" id="MCQ4636373.1"/>
    </source>
</evidence>